<organism evidence="9 10">
    <name type="scientific">Xylanibacter ruminicola</name>
    <name type="common">Prevotella ruminicola</name>
    <dbReference type="NCBI Taxonomy" id="839"/>
    <lineage>
        <taxon>Bacteria</taxon>
        <taxon>Pseudomonadati</taxon>
        <taxon>Bacteroidota</taxon>
        <taxon>Bacteroidia</taxon>
        <taxon>Bacteroidales</taxon>
        <taxon>Prevotellaceae</taxon>
        <taxon>Xylanibacter</taxon>
    </lineage>
</organism>
<feature type="transmembrane region" description="Helical" evidence="8">
    <location>
        <begin position="41"/>
        <end position="67"/>
    </location>
</feature>
<keyword evidence="6 8" id="KW-1133">Transmembrane helix</keyword>
<accession>A0A1M7JDE3</accession>
<evidence type="ECO:0000256" key="1">
    <source>
        <dbReference type="ARBA" id="ARBA00004651"/>
    </source>
</evidence>
<feature type="transmembrane region" description="Helical" evidence="8">
    <location>
        <begin position="207"/>
        <end position="227"/>
    </location>
</feature>
<dbReference type="GO" id="GO:0005886">
    <property type="term" value="C:plasma membrane"/>
    <property type="evidence" value="ECO:0007669"/>
    <property type="project" value="UniProtKB-SubCell"/>
</dbReference>
<keyword evidence="4" id="KW-1003">Cell membrane</keyword>
<evidence type="ECO:0000256" key="4">
    <source>
        <dbReference type="ARBA" id="ARBA00022475"/>
    </source>
</evidence>
<comment type="subcellular location">
    <subcellularLocation>
        <location evidence="1">Cell membrane</location>
        <topology evidence="1">Multi-pass membrane protein</topology>
    </subcellularLocation>
</comment>
<feature type="transmembrane region" description="Helical" evidence="8">
    <location>
        <begin position="179"/>
        <end position="198"/>
    </location>
</feature>
<evidence type="ECO:0000256" key="8">
    <source>
        <dbReference type="SAM" id="Phobius"/>
    </source>
</evidence>
<name>A0A1M7JDE3_XYLRU</name>
<evidence type="ECO:0000313" key="9">
    <source>
        <dbReference type="EMBL" id="SHM50507.1"/>
    </source>
</evidence>
<feature type="transmembrane region" description="Helical" evidence="8">
    <location>
        <begin position="79"/>
        <end position="103"/>
    </location>
</feature>
<dbReference type="EMBL" id="FRCJ01000004">
    <property type="protein sequence ID" value="SHM50507.1"/>
    <property type="molecule type" value="Genomic_DNA"/>
</dbReference>
<dbReference type="InterPro" id="IPR011606">
    <property type="entry name" value="Brnchd-chn_aa_trnsp_permease"/>
</dbReference>
<evidence type="ECO:0000256" key="2">
    <source>
        <dbReference type="ARBA" id="ARBA00010735"/>
    </source>
</evidence>
<evidence type="ECO:0000256" key="7">
    <source>
        <dbReference type="ARBA" id="ARBA00023136"/>
    </source>
</evidence>
<evidence type="ECO:0000256" key="5">
    <source>
        <dbReference type="ARBA" id="ARBA00022692"/>
    </source>
</evidence>
<evidence type="ECO:0000313" key="10">
    <source>
        <dbReference type="Proteomes" id="UP000184280"/>
    </source>
</evidence>
<feature type="transmembrane region" description="Helical" evidence="8">
    <location>
        <begin position="150"/>
        <end position="173"/>
    </location>
</feature>
<dbReference type="AlphaFoldDB" id="A0A1M7JDE3"/>
<gene>
    <name evidence="9" type="ORF">SAMN04488494_2013</name>
</gene>
<keyword evidence="5 8" id="KW-0812">Transmembrane</keyword>
<proteinExistence type="inferred from homology"/>
<feature type="transmembrane region" description="Helical" evidence="8">
    <location>
        <begin position="233"/>
        <end position="250"/>
    </location>
</feature>
<dbReference type="PANTHER" id="PTHR34979:SF1">
    <property type="entry name" value="INNER MEMBRANE PROTEIN YGAZ"/>
    <property type="match status" value="1"/>
</dbReference>
<protein>
    <submittedName>
        <fullName evidence="9">Predicted branched-chain amino acid permease (Azaleucine resistance)</fullName>
    </submittedName>
</protein>
<reference evidence="9 10" key="1">
    <citation type="submission" date="2016-11" db="EMBL/GenBank/DDBJ databases">
        <authorList>
            <person name="Jaros S."/>
            <person name="Januszkiewicz K."/>
            <person name="Wedrychowicz H."/>
        </authorList>
    </citation>
    <scope>NUCLEOTIDE SEQUENCE [LARGE SCALE GENOMIC DNA]</scope>
    <source>
        <strain evidence="9 10">BPI-34</strain>
    </source>
</reference>
<keyword evidence="3" id="KW-0813">Transport</keyword>
<dbReference type="Proteomes" id="UP000184280">
    <property type="component" value="Unassembled WGS sequence"/>
</dbReference>
<evidence type="ECO:0000256" key="6">
    <source>
        <dbReference type="ARBA" id="ARBA00022989"/>
    </source>
</evidence>
<dbReference type="Pfam" id="PF03591">
    <property type="entry name" value="AzlC"/>
    <property type="match status" value="1"/>
</dbReference>
<comment type="similarity">
    <text evidence="2">Belongs to the AzlC family.</text>
</comment>
<dbReference type="GO" id="GO:1903785">
    <property type="term" value="P:L-valine transmembrane transport"/>
    <property type="evidence" value="ECO:0007669"/>
    <property type="project" value="TreeGrafter"/>
</dbReference>
<evidence type="ECO:0000256" key="3">
    <source>
        <dbReference type="ARBA" id="ARBA00022448"/>
    </source>
</evidence>
<sequence length="260" mass="27800">MAHYYHHFVWWFKSKSVFLHPETVMRRKEIMQGFRDGIPIALGYFAVAFSLGIIAKQAGLSAVIGFVSSFFTRASAGEYGVYTLVAAQAAYAEIVAMCLVVNLRYMLMSAALSQKIAPGTSWLHRVLMASCVTDEIFGISIARQPYCPPAYTYSAALISTLFWASGCAAGIVAGGMLPANIVAALSVALYGMFLAIIMPPARADRNVLYAVAASFVLSGICAVAPVVSGWSSGTRTIVLTILISAVAAWLKPIKTVEAHG</sequence>
<keyword evidence="7 8" id="KW-0472">Membrane</keyword>
<dbReference type="PANTHER" id="PTHR34979">
    <property type="entry name" value="INNER MEMBRANE PROTEIN YGAZ"/>
    <property type="match status" value="1"/>
</dbReference>